<comment type="caution">
    <text evidence="4">The sequence shown here is derived from an EMBL/GenBank/DDBJ whole genome shotgun (WGS) entry which is preliminary data.</text>
</comment>
<protein>
    <submittedName>
        <fullName evidence="4">Uncharacterized protein</fullName>
    </submittedName>
</protein>
<dbReference type="InterPro" id="IPR050468">
    <property type="entry name" value="Cuticle_Struct_Prot"/>
</dbReference>
<proteinExistence type="predicted"/>
<evidence type="ECO:0000256" key="1">
    <source>
        <dbReference type="ARBA" id="ARBA00022460"/>
    </source>
</evidence>
<evidence type="ECO:0000256" key="3">
    <source>
        <dbReference type="SAM" id="SignalP"/>
    </source>
</evidence>
<dbReference type="Proteomes" id="UP001168821">
    <property type="component" value="Unassembled WGS sequence"/>
</dbReference>
<accession>A0AA38MFY3</accession>
<dbReference type="EMBL" id="JALNTZ010000004">
    <property type="protein sequence ID" value="KAJ3654486.1"/>
    <property type="molecule type" value="Genomic_DNA"/>
</dbReference>
<feature type="signal peptide" evidence="3">
    <location>
        <begin position="1"/>
        <end position="17"/>
    </location>
</feature>
<sequence>MIKQIVFIATLVAVVSAAPAEKDPIPILNQESEVDYNGKFHFSYESGDGSKVQQDGELKTIDKENAGEAVQGFYEYKGEDGKTYKVSYTADENGYVPQGEHIPQTPPLIQRALAYLATAPPPKDSKY</sequence>
<dbReference type="GO" id="GO:0008010">
    <property type="term" value="F:structural constituent of chitin-based larval cuticle"/>
    <property type="evidence" value="ECO:0007669"/>
    <property type="project" value="TreeGrafter"/>
</dbReference>
<feature type="chain" id="PRO_5041287016" evidence="3">
    <location>
        <begin position="18"/>
        <end position="127"/>
    </location>
</feature>
<dbReference type="PROSITE" id="PS00233">
    <property type="entry name" value="CHIT_BIND_RR_1"/>
    <property type="match status" value="1"/>
</dbReference>
<dbReference type="InterPro" id="IPR000618">
    <property type="entry name" value="Insect_cuticle"/>
</dbReference>
<gene>
    <name evidence="4" type="ORF">Zmor_013673</name>
</gene>
<dbReference type="PANTHER" id="PTHR10380">
    <property type="entry name" value="CUTICLE PROTEIN"/>
    <property type="match status" value="1"/>
</dbReference>
<evidence type="ECO:0000256" key="2">
    <source>
        <dbReference type="PROSITE-ProRule" id="PRU00497"/>
    </source>
</evidence>
<evidence type="ECO:0000313" key="4">
    <source>
        <dbReference type="EMBL" id="KAJ3654486.1"/>
    </source>
</evidence>
<dbReference type="PROSITE" id="PS51155">
    <property type="entry name" value="CHIT_BIND_RR_2"/>
    <property type="match status" value="1"/>
</dbReference>
<name>A0AA38MFY3_9CUCU</name>
<dbReference type="Pfam" id="PF00379">
    <property type="entry name" value="Chitin_bind_4"/>
    <property type="match status" value="1"/>
</dbReference>
<evidence type="ECO:0000313" key="5">
    <source>
        <dbReference type="Proteomes" id="UP001168821"/>
    </source>
</evidence>
<dbReference type="PANTHER" id="PTHR10380:SF229">
    <property type="entry name" value="CUTICULAR PROTEIN 49AF, ISOFORM A"/>
    <property type="match status" value="1"/>
</dbReference>
<keyword evidence="1 2" id="KW-0193">Cuticle</keyword>
<dbReference type="PRINTS" id="PR00947">
    <property type="entry name" value="CUTICLE"/>
</dbReference>
<organism evidence="4 5">
    <name type="scientific">Zophobas morio</name>
    <dbReference type="NCBI Taxonomy" id="2755281"/>
    <lineage>
        <taxon>Eukaryota</taxon>
        <taxon>Metazoa</taxon>
        <taxon>Ecdysozoa</taxon>
        <taxon>Arthropoda</taxon>
        <taxon>Hexapoda</taxon>
        <taxon>Insecta</taxon>
        <taxon>Pterygota</taxon>
        <taxon>Neoptera</taxon>
        <taxon>Endopterygota</taxon>
        <taxon>Coleoptera</taxon>
        <taxon>Polyphaga</taxon>
        <taxon>Cucujiformia</taxon>
        <taxon>Tenebrionidae</taxon>
        <taxon>Zophobas</taxon>
    </lineage>
</organism>
<keyword evidence="5" id="KW-1185">Reference proteome</keyword>
<dbReference type="AlphaFoldDB" id="A0AA38MFY3"/>
<keyword evidence="3" id="KW-0732">Signal</keyword>
<dbReference type="GO" id="GO:0062129">
    <property type="term" value="C:chitin-based extracellular matrix"/>
    <property type="evidence" value="ECO:0007669"/>
    <property type="project" value="TreeGrafter"/>
</dbReference>
<dbReference type="InterPro" id="IPR031311">
    <property type="entry name" value="CHIT_BIND_RR_consensus"/>
</dbReference>
<reference evidence="4" key="1">
    <citation type="journal article" date="2023" name="G3 (Bethesda)">
        <title>Whole genome assemblies of Zophobas morio and Tenebrio molitor.</title>
        <authorList>
            <person name="Kaur S."/>
            <person name="Stinson S.A."/>
            <person name="diCenzo G.C."/>
        </authorList>
    </citation>
    <scope>NUCLEOTIDE SEQUENCE</scope>
    <source>
        <strain evidence="4">QUZm001</strain>
    </source>
</reference>